<comment type="subcellular location">
    <subcellularLocation>
        <location evidence="1">Cytoplasm</location>
        <location evidence="1">Nucleoid</location>
    </subcellularLocation>
</comment>
<dbReference type="GO" id="GO:0006310">
    <property type="term" value="P:DNA recombination"/>
    <property type="evidence" value="ECO:0007669"/>
    <property type="project" value="UniProtKB-KW"/>
</dbReference>
<evidence type="ECO:0000256" key="4">
    <source>
        <dbReference type="ARBA" id="ARBA00022490"/>
    </source>
</evidence>
<accession>A0AAD2J4X8</accession>
<dbReference type="NCBIfam" id="NF001464">
    <property type="entry name" value="PRK00321.1-5"/>
    <property type="match status" value="1"/>
</dbReference>
<dbReference type="Proteomes" id="UP000044098">
    <property type="component" value="Unassembled WGS sequence"/>
</dbReference>
<comment type="similarity">
    <text evidence="2">Belongs to the RdgC family.</text>
</comment>
<dbReference type="Pfam" id="PF04381">
    <property type="entry name" value="RdgC"/>
    <property type="match status" value="1"/>
</dbReference>
<evidence type="ECO:0000256" key="1">
    <source>
        <dbReference type="ARBA" id="ARBA00004453"/>
    </source>
</evidence>
<dbReference type="InterPro" id="IPR007476">
    <property type="entry name" value="RdgC"/>
</dbReference>
<keyword evidence="4" id="KW-0963">Cytoplasm</keyword>
<sequence>MFKNLTLYRLLPEWTITAEQLQERLSQNGLPDAGLEMQQFGWVPPRKGGQLCVASGGDQLLFALRAQKRLLPSTVVKQVAADRIDEVTEQQGYRPGKKQRKEITERVHDELLPKAFLVHRDTQVWIDLKNRWMAIDTATSSKADEVVGFLSKCVDPFPIQNLYVAQSPAAAMTGWLADDEAPPNFTIDQDTELRSSGESGAAIRYVKHSIDADDARRHILAGKQCTRLAMTWADRISFVLTENFVLKSIRPLDVLRENQDQAENEEERFLSDFTLMSGEFNRLLTELVAAHGGARD</sequence>
<dbReference type="GO" id="GO:0000018">
    <property type="term" value="P:regulation of DNA recombination"/>
    <property type="evidence" value="ECO:0007669"/>
    <property type="project" value="TreeGrafter"/>
</dbReference>
<gene>
    <name evidence="6" type="primary">rdgC_3</name>
    <name evidence="6" type="ORF">ERS370000_05509</name>
</gene>
<comment type="caution">
    <text evidence="6">The sequence shown here is derived from an EMBL/GenBank/DDBJ whole genome shotgun (WGS) entry which is preliminary data.</text>
</comment>
<dbReference type="NCBIfam" id="NF001463">
    <property type="entry name" value="PRK00321.1-4"/>
    <property type="match status" value="1"/>
</dbReference>
<organism evidence="6 7">
    <name type="scientific">Achromobacter aegrifaciens</name>
    <dbReference type="NCBI Taxonomy" id="1287736"/>
    <lineage>
        <taxon>Bacteria</taxon>
        <taxon>Pseudomonadati</taxon>
        <taxon>Pseudomonadota</taxon>
        <taxon>Betaproteobacteria</taxon>
        <taxon>Burkholderiales</taxon>
        <taxon>Alcaligenaceae</taxon>
        <taxon>Achromobacter</taxon>
    </lineage>
</organism>
<evidence type="ECO:0000256" key="2">
    <source>
        <dbReference type="ARBA" id="ARBA00008657"/>
    </source>
</evidence>
<name>A0AAD2J4X8_ACHAE</name>
<dbReference type="PANTHER" id="PTHR38103">
    <property type="entry name" value="RECOMBINATION-ASSOCIATED PROTEIN RDGC"/>
    <property type="match status" value="1"/>
</dbReference>
<evidence type="ECO:0000256" key="5">
    <source>
        <dbReference type="ARBA" id="ARBA00023172"/>
    </source>
</evidence>
<evidence type="ECO:0000313" key="6">
    <source>
        <dbReference type="EMBL" id="CUJ71999.1"/>
    </source>
</evidence>
<protein>
    <recommendedName>
        <fullName evidence="3">Recombination-associated protein RdgC</fullName>
    </recommendedName>
</protein>
<dbReference type="GO" id="GO:0043590">
    <property type="term" value="C:bacterial nucleoid"/>
    <property type="evidence" value="ECO:0007669"/>
    <property type="project" value="TreeGrafter"/>
</dbReference>
<evidence type="ECO:0000313" key="7">
    <source>
        <dbReference type="Proteomes" id="UP000044098"/>
    </source>
</evidence>
<dbReference type="RefSeq" id="WP_054458118.1">
    <property type="nucleotide sequence ID" value="NZ_CYTK01000012.1"/>
</dbReference>
<evidence type="ECO:0000256" key="3">
    <source>
        <dbReference type="ARBA" id="ARBA00022296"/>
    </source>
</evidence>
<dbReference type="PANTHER" id="PTHR38103:SF1">
    <property type="entry name" value="RECOMBINATION-ASSOCIATED PROTEIN RDGC"/>
    <property type="match status" value="1"/>
</dbReference>
<reference evidence="6 7" key="1">
    <citation type="submission" date="2015-09" db="EMBL/GenBank/DDBJ databases">
        <authorList>
            <consortium name="Pathogen Informatics"/>
        </authorList>
    </citation>
    <scope>NUCLEOTIDE SEQUENCE [LARGE SCALE GENOMIC DNA]</scope>
    <source>
        <strain evidence="6 7">2789STDY5608625</strain>
    </source>
</reference>
<dbReference type="AlphaFoldDB" id="A0AAD2J4X8"/>
<proteinExistence type="inferred from homology"/>
<dbReference type="EMBL" id="CYTK01000012">
    <property type="protein sequence ID" value="CUJ71999.1"/>
    <property type="molecule type" value="Genomic_DNA"/>
</dbReference>
<dbReference type="GO" id="GO:0003690">
    <property type="term" value="F:double-stranded DNA binding"/>
    <property type="evidence" value="ECO:0007669"/>
    <property type="project" value="TreeGrafter"/>
</dbReference>
<keyword evidence="5" id="KW-0233">DNA recombination</keyword>